<evidence type="ECO:0000313" key="2">
    <source>
        <dbReference type="EMBL" id="WIF98028.1"/>
    </source>
</evidence>
<dbReference type="InterPro" id="IPR017853">
    <property type="entry name" value="GH"/>
</dbReference>
<organism evidence="2 3">
    <name type="scientific">Pontibacillus chungwhensis</name>
    <dbReference type="NCBI Taxonomy" id="265426"/>
    <lineage>
        <taxon>Bacteria</taxon>
        <taxon>Bacillati</taxon>
        <taxon>Bacillota</taxon>
        <taxon>Bacilli</taxon>
        <taxon>Bacillales</taxon>
        <taxon>Bacillaceae</taxon>
        <taxon>Pontibacillus</taxon>
    </lineage>
</organism>
<sequence length="215" mass="24277">MAYQWGVGSSQEATQELYDCVLKNYGKPKYWARYLSTVPNVSEGLTVSEIERLHNSGTRVMAIYNNFTESKGFRKGKVIAQNAVFHARRLDFPKETVLFARIDSSHGIDESWIRGYVEGMTSSGYVPGFYCDPLRGNFNDAFCKAVSKNEKVAKQSILWSAQPAPGVTRARKAPKYAPSKPSCKANVWGWEYGRNAQACPIETNLIKDRLFNLLW</sequence>
<gene>
    <name evidence="2" type="ORF">QNI29_20255</name>
</gene>
<dbReference type="RefSeq" id="WP_231419523.1">
    <property type="nucleotide sequence ID" value="NZ_CP126446.1"/>
</dbReference>
<dbReference type="Gene3D" id="3.20.20.80">
    <property type="entry name" value="Glycosidases"/>
    <property type="match status" value="1"/>
</dbReference>
<evidence type="ECO:0000259" key="1">
    <source>
        <dbReference type="Pfam" id="PF08924"/>
    </source>
</evidence>
<protein>
    <submittedName>
        <fullName evidence="2">DUF1906 domain-containing protein</fullName>
    </submittedName>
</protein>
<dbReference type="SUPFAM" id="SSF51445">
    <property type="entry name" value="(Trans)glycosidases"/>
    <property type="match status" value="1"/>
</dbReference>
<dbReference type="Pfam" id="PF08924">
    <property type="entry name" value="Rv2525c_GlyHyd-like"/>
    <property type="match status" value="1"/>
</dbReference>
<reference evidence="2 3" key="1">
    <citation type="submission" date="2023-05" db="EMBL/GenBank/DDBJ databases">
        <title>Comparative genomics reveals the evidence of polycyclic aromatic hydrocarbons degradation in moderately halophilic genus Pontibacillus.</title>
        <authorList>
            <person name="Yang H."/>
            <person name="Qian Z."/>
        </authorList>
    </citation>
    <scope>NUCLEOTIDE SEQUENCE [LARGE SCALE GENOMIC DNA]</scope>
    <source>
        <strain evidence="3">HN14</strain>
    </source>
</reference>
<dbReference type="Proteomes" id="UP001236652">
    <property type="component" value="Chromosome"/>
</dbReference>
<keyword evidence="3" id="KW-1185">Reference proteome</keyword>
<accession>A0ABY8UX81</accession>
<name>A0ABY8UX81_9BACI</name>
<dbReference type="InterPro" id="IPR015020">
    <property type="entry name" value="Rv2525c-like_Glyco_Hydro-like"/>
</dbReference>
<dbReference type="EMBL" id="CP126446">
    <property type="protein sequence ID" value="WIF98028.1"/>
    <property type="molecule type" value="Genomic_DNA"/>
</dbReference>
<evidence type="ECO:0000313" key="3">
    <source>
        <dbReference type="Proteomes" id="UP001236652"/>
    </source>
</evidence>
<proteinExistence type="predicted"/>
<feature type="domain" description="Rv2525c-like glycoside hydrolase-like" evidence="1">
    <location>
        <begin position="31"/>
        <end position="150"/>
    </location>
</feature>